<dbReference type="SUPFAM" id="SSF48403">
    <property type="entry name" value="Ankyrin repeat"/>
    <property type="match status" value="1"/>
</dbReference>
<dbReference type="VEuPathDB" id="TrichDB:TVAG_508540"/>
<dbReference type="SMART" id="SM00248">
    <property type="entry name" value="ANK"/>
    <property type="match status" value="3"/>
</dbReference>
<dbReference type="EMBL" id="DS126018">
    <property type="protein sequence ID" value="EAX75655.1"/>
    <property type="molecule type" value="Genomic_DNA"/>
</dbReference>
<reference evidence="3" key="1">
    <citation type="submission" date="2006-10" db="EMBL/GenBank/DDBJ databases">
        <authorList>
            <person name="Amadeo P."/>
            <person name="Zhao Q."/>
            <person name="Wortman J."/>
            <person name="Fraser-Liggett C."/>
            <person name="Carlton J."/>
        </authorList>
    </citation>
    <scope>NUCLEOTIDE SEQUENCE</scope>
    <source>
        <strain evidence="3">G3</strain>
    </source>
</reference>
<dbReference type="Gene3D" id="1.25.40.20">
    <property type="entry name" value="Ankyrin repeat-containing domain"/>
    <property type="match status" value="1"/>
</dbReference>
<organism evidence="3 4">
    <name type="scientific">Trichomonas vaginalis (strain ATCC PRA-98 / G3)</name>
    <dbReference type="NCBI Taxonomy" id="412133"/>
    <lineage>
        <taxon>Eukaryota</taxon>
        <taxon>Metamonada</taxon>
        <taxon>Parabasalia</taxon>
        <taxon>Trichomonadida</taxon>
        <taxon>Trichomonadidae</taxon>
        <taxon>Trichomonas</taxon>
    </lineage>
</organism>
<dbReference type="PANTHER" id="PTHR18939:SF4">
    <property type="entry name" value="RIBOSOME-BINDING PROTEIN 1"/>
    <property type="match status" value="1"/>
</dbReference>
<sequence length="344" mass="38900">SQGFSLSDLDKENQNCILLAVSSGNWEIIHYLIQNDADPSLHSSNNDLPIFRSVRLGHLEIFQNLLIYCHNFDPNAEDDFLTIAISHQRYKIIKYIIDKKLVRIKEKHKNLVKSYLSNCDSLEEIETIKKIDPIFSSNYKAQESTKSDANQNESAYVDINQNESTPAETIQNESTSVDINQNESTPAETIQNESTSVDINQNESTSVDINQNESTPADINQNESTPADINQNESTSVDINQNESTPVDINQNESTSAETIQNESTSVETIQNESIPADINQNESTFSNQTQSQTSDTEQPKSSKSSKNKDSKITIDSWLFKRSKYRKIFFCMTTLIILIFILIH</sequence>
<dbReference type="OMA" id="QQIMIMQ"/>
<keyword evidence="2" id="KW-0472">Membrane</keyword>
<dbReference type="InterPro" id="IPR040248">
    <property type="entry name" value="RRBP1"/>
</dbReference>
<reference evidence="3" key="2">
    <citation type="journal article" date="2007" name="Science">
        <title>Draft genome sequence of the sexually transmitted pathogen Trichomonas vaginalis.</title>
        <authorList>
            <person name="Carlton J.M."/>
            <person name="Hirt R.P."/>
            <person name="Silva J.C."/>
            <person name="Delcher A.L."/>
            <person name="Schatz M."/>
            <person name="Zhao Q."/>
            <person name="Wortman J.R."/>
            <person name="Bidwell S.L."/>
            <person name="Alsmark U.C.M."/>
            <person name="Besteiro S."/>
            <person name="Sicheritz-Ponten T."/>
            <person name="Noel C.J."/>
            <person name="Dacks J.B."/>
            <person name="Foster P.G."/>
            <person name="Simillion C."/>
            <person name="Van de Peer Y."/>
            <person name="Miranda-Saavedra D."/>
            <person name="Barton G.J."/>
            <person name="Westrop G.D."/>
            <person name="Mueller S."/>
            <person name="Dessi D."/>
            <person name="Fiori P.L."/>
            <person name="Ren Q."/>
            <person name="Paulsen I."/>
            <person name="Zhang H."/>
            <person name="Bastida-Corcuera F.D."/>
            <person name="Simoes-Barbosa A."/>
            <person name="Brown M.T."/>
            <person name="Hayes R.D."/>
            <person name="Mukherjee M."/>
            <person name="Okumura C.Y."/>
            <person name="Schneider R."/>
            <person name="Smith A.J."/>
            <person name="Vanacova S."/>
            <person name="Villalvazo M."/>
            <person name="Haas B.J."/>
            <person name="Pertea M."/>
            <person name="Feldblyum T.V."/>
            <person name="Utterback T.R."/>
            <person name="Shu C.L."/>
            <person name="Osoegawa K."/>
            <person name="de Jong P.J."/>
            <person name="Hrdy I."/>
            <person name="Horvathova L."/>
            <person name="Zubacova Z."/>
            <person name="Dolezal P."/>
            <person name="Malik S.B."/>
            <person name="Logsdon J.M. Jr."/>
            <person name="Henze K."/>
            <person name="Gupta A."/>
            <person name="Wang C.C."/>
            <person name="Dunne R.L."/>
            <person name="Upcroft J.A."/>
            <person name="Upcroft P."/>
            <person name="White O."/>
            <person name="Salzberg S.L."/>
            <person name="Tang P."/>
            <person name="Chiu C.-H."/>
            <person name="Lee Y.-S."/>
            <person name="Embley T.M."/>
            <person name="Coombs G.H."/>
            <person name="Mottram J.C."/>
            <person name="Tachezy J."/>
            <person name="Fraser-Liggett C.M."/>
            <person name="Johnson P.J."/>
        </authorList>
    </citation>
    <scope>NUCLEOTIDE SEQUENCE [LARGE SCALE GENOMIC DNA]</scope>
    <source>
        <strain evidence="3">G3</strain>
    </source>
</reference>
<protein>
    <submittedName>
        <fullName evidence="3">Uncharacterized protein</fullName>
    </submittedName>
</protein>
<evidence type="ECO:0000313" key="4">
    <source>
        <dbReference type="Proteomes" id="UP000001542"/>
    </source>
</evidence>
<dbReference type="PANTHER" id="PTHR18939">
    <property type="entry name" value="RIBOSOME BINDING PROTEIN-1"/>
    <property type="match status" value="1"/>
</dbReference>
<dbReference type="Pfam" id="PF12796">
    <property type="entry name" value="Ank_2"/>
    <property type="match status" value="1"/>
</dbReference>
<dbReference type="VEuPathDB" id="TrichDB:TVAGG3_0049620"/>
<keyword evidence="2" id="KW-1133">Transmembrane helix</keyword>
<dbReference type="InParanoid" id="A2H4L2"/>
<evidence type="ECO:0000256" key="1">
    <source>
        <dbReference type="SAM" id="MobiDB-lite"/>
    </source>
</evidence>
<dbReference type="AlphaFoldDB" id="A2H4L2"/>
<dbReference type="Proteomes" id="UP000001542">
    <property type="component" value="Unassembled WGS sequence"/>
</dbReference>
<dbReference type="InterPro" id="IPR036770">
    <property type="entry name" value="Ankyrin_rpt-contain_sf"/>
</dbReference>
<feature type="compositionally biased region" description="Low complexity" evidence="1">
    <location>
        <begin position="285"/>
        <end position="305"/>
    </location>
</feature>
<keyword evidence="4" id="KW-1185">Reference proteome</keyword>
<feature type="non-terminal residue" evidence="3">
    <location>
        <position position="1"/>
    </location>
</feature>
<dbReference type="SMR" id="A2H4L2"/>
<feature type="region of interest" description="Disordered" evidence="1">
    <location>
        <begin position="285"/>
        <end position="309"/>
    </location>
</feature>
<proteinExistence type="predicted"/>
<evidence type="ECO:0000313" key="3">
    <source>
        <dbReference type="EMBL" id="EAX75655.1"/>
    </source>
</evidence>
<feature type="region of interest" description="Disordered" evidence="1">
    <location>
        <begin position="160"/>
        <end position="270"/>
    </location>
</feature>
<evidence type="ECO:0000256" key="2">
    <source>
        <dbReference type="SAM" id="Phobius"/>
    </source>
</evidence>
<dbReference type="eggNOG" id="ENOG502S6MB">
    <property type="taxonomic scope" value="Eukaryota"/>
</dbReference>
<keyword evidence="2" id="KW-0812">Transmembrane</keyword>
<gene>
    <name evidence="3" type="ORF">TVAG_508540</name>
</gene>
<name>A2H4L2_TRIV3</name>
<feature type="transmembrane region" description="Helical" evidence="2">
    <location>
        <begin position="325"/>
        <end position="343"/>
    </location>
</feature>
<dbReference type="RefSeq" id="XP_001288585.1">
    <property type="nucleotide sequence ID" value="XM_001288584.1"/>
</dbReference>
<dbReference type="KEGG" id="tva:4733055"/>
<dbReference type="InterPro" id="IPR002110">
    <property type="entry name" value="Ankyrin_rpt"/>
</dbReference>
<accession>A2H4L2</accession>